<gene>
    <name evidence="1" type="ORF">KC19_6G208900</name>
</gene>
<reference evidence="1 2" key="1">
    <citation type="submission" date="2020-06" db="EMBL/GenBank/DDBJ databases">
        <title>WGS assembly of Ceratodon purpureus strain R40.</title>
        <authorList>
            <person name="Carey S.B."/>
            <person name="Jenkins J."/>
            <person name="Shu S."/>
            <person name="Lovell J.T."/>
            <person name="Sreedasyam A."/>
            <person name="Maumus F."/>
            <person name="Tiley G.P."/>
            <person name="Fernandez-Pozo N."/>
            <person name="Barry K."/>
            <person name="Chen C."/>
            <person name="Wang M."/>
            <person name="Lipzen A."/>
            <person name="Daum C."/>
            <person name="Saski C.A."/>
            <person name="Payton A.C."/>
            <person name="Mcbreen J.C."/>
            <person name="Conrad R.E."/>
            <person name="Kollar L.M."/>
            <person name="Olsson S."/>
            <person name="Huttunen S."/>
            <person name="Landis J.B."/>
            <person name="Wickett N.J."/>
            <person name="Johnson M.G."/>
            <person name="Rensing S.A."/>
            <person name="Grimwood J."/>
            <person name="Schmutz J."/>
            <person name="Mcdaniel S.F."/>
        </authorList>
    </citation>
    <scope>NUCLEOTIDE SEQUENCE [LARGE SCALE GENOMIC DNA]</scope>
    <source>
        <strain evidence="1 2">R40</strain>
    </source>
</reference>
<protein>
    <submittedName>
        <fullName evidence="1">Uncharacterized protein</fullName>
    </submittedName>
</protein>
<organism evidence="1 2">
    <name type="scientific">Ceratodon purpureus</name>
    <name type="common">Fire moss</name>
    <name type="synonym">Dicranum purpureum</name>
    <dbReference type="NCBI Taxonomy" id="3225"/>
    <lineage>
        <taxon>Eukaryota</taxon>
        <taxon>Viridiplantae</taxon>
        <taxon>Streptophyta</taxon>
        <taxon>Embryophyta</taxon>
        <taxon>Bryophyta</taxon>
        <taxon>Bryophytina</taxon>
        <taxon>Bryopsida</taxon>
        <taxon>Dicranidae</taxon>
        <taxon>Pseudoditrichales</taxon>
        <taxon>Ditrichaceae</taxon>
        <taxon>Ceratodon</taxon>
    </lineage>
</organism>
<proteinExistence type="predicted"/>
<dbReference type="Proteomes" id="UP000822688">
    <property type="component" value="Chromosome 6"/>
</dbReference>
<accession>A0A8T0HJU8</accession>
<name>A0A8T0HJU8_CERPU</name>
<comment type="caution">
    <text evidence="1">The sequence shown here is derived from an EMBL/GenBank/DDBJ whole genome shotgun (WGS) entry which is preliminary data.</text>
</comment>
<dbReference type="EMBL" id="CM026427">
    <property type="protein sequence ID" value="KAG0571069.1"/>
    <property type="molecule type" value="Genomic_DNA"/>
</dbReference>
<dbReference type="AlphaFoldDB" id="A0A8T0HJU8"/>
<sequence>MRAKRDKKTRRAGSEALTCTYTICGDLAVAQNGISWQRKPGTRCGSDTVCIQHEAHLRQVSSWRCSVEIKNLDIHILRCMFAVFDLLSESQNFAMLPRITEYMFYYWRAQIRGPPGSSINIF</sequence>
<keyword evidence="2" id="KW-1185">Reference proteome</keyword>
<evidence type="ECO:0000313" key="1">
    <source>
        <dbReference type="EMBL" id="KAG0571069.1"/>
    </source>
</evidence>
<evidence type="ECO:0000313" key="2">
    <source>
        <dbReference type="Proteomes" id="UP000822688"/>
    </source>
</evidence>